<dbReference type="Pfam" id="PF08909">
    <property type="entry name" value="DUF1854"/>
    <property type="match status" value="1"/>
</dbReference>
<dbReference type="InterPro" id="IPR015005">
    <property type="entry name" value="DUF1854"/>
</dbReference>
<evidence type="ECO:0000259" key="1">
    <source>
        <dbReference type="Pfam" id="PF08909"/>
    </source>
</evidence>
<protein>
    <submittedName>
        <fullName evidence="2">DUF1854 domain-containing protein</fullName>
    </submittedName>
</protein>
<dbReference type="PROSITE" id="PS00175">
    <property type="entry name" value="PG_MUTASE"/>
    <property type="match status" value="1"/>
</dbReference>
<evidence type="ECO:0000313" key="3">
    <source>
        <dbReference type="Proteomes" id="UP001064933"/>
    </source>
</evidence>
<keyword evidence="3" id="KW-1185">Reference proteome</keyword>
<sequence length="164" mass="18499">MSSSPTNAAGPNLRHLARNAYGRLLLVDRHGQTHENVTPVRAHPLSAPDEGIAFVGTDGHELAWIDHIDQLPEDQRTLLREEFAGRELMPTVRQLISVSTFSTPSEWTVETDRGPTRFILKSEEDIRRLGEGRLLIASSHGLPFMVPDRFALDRASRRLLERFL</sequence>
<accession>A0ABY6B220</accession>
<organism evidence="2 3">
    <name type="scientific">Roseateles amylovorans</name>
    <dbReference type="NCBI Taxonomy" id="2978473"/>
    <lineage>
        <taxon>Bacteria</taxon>
        <taxon>Pseudomonadati</taxon>
        <taxon>Pseudomonadota</taxon>
        <taxon>Betaproteobacteria</taxon>
        <taxon>Burkholderiales</taxon>
        <taxon>Sphaerotilaceae</taxon>
        <taxon>Roseateles</taxon>
    </lineage>
</organism>
<dbReference type="InterPro" id="IPR001345">
    <property type="entry name" value="PG/BPGM_mutase_AS"/>
</dbReference>
<proteinExistence type="predicted"/>
<dbReference type="Proteomes" id="UP001064933">
    <property type="component" value="Chromosome"/>
</dbReference>
<feature type="domain" description="DUF1854" evidence="1">
    <location>
        <begin position="34"/>
        <end position="163"/>
    </location>
</feature>
<dbReference type="RefSeq" id="WP_261759078.1">
    <property type="nucleotide sequence ID" value="NZ_CP104562.2"/>
</dbReference>
<name>A0ABY6B220_9BURK</name>
<dbReference type="EMBL" id="CP104562">
    <property type="protein sequence ID" value="UXH79258.1"/>
    <property type="molecule type" value="Genomic_DNA"/>
</dbReference>
<gene>
    <name evidence="2" type="ORF">N4261_04805</name>
</gene>
<evidence type="ECO:0000313" key="2">
    <source>
        <dbReference type="EMBL" id="UXH79258.1"/>
    </source>
</evidence>
<reference evidence="2" key="1">
    <citation type="submission" date="2022-10" db="EMBL/GenBank/DDBJ databases">
        <title>Characterization and whole genome sequencing of a new Roseateles species, isolated from fresh water.</title>
        <authorList>
            <person name="Guliayeva D.Y."/>
            <person name="Akhremchuk A.E."/>
            <person name="Sikolenko M.A."/>
            <person name="Valentovich L.N."/>
            <person name="Sidarenka A.V."/>
        </authorList>
    </citation>
    <scope>NUCLEOTIDE SEQUENCE</scope>
    <source>
        <strain evidence="2">BIM B-1768</strain>
    </source>
</reference>